<dbReference type="InterPro" id="IPR035906">
    <property type="entry name" value="MetI-like_sf"/>
</dbReference>
<keyword evidence="5 7" id="KW-1133">Transmembrane helix</keyword>
<name>A0ABP9LL53_9RHOB</name>
<keyword evidence="3" id="KW-1003">Cell membrane</keyword>
<comment type="similarity">
    <text evidence="7">Belongs to the binding-protein-dependent transport system permease family.</text>
</comment>
<comment type="caution">
    <text evidence="9">The sequence shown here is derived from an EMBL/GenBank/DDBJ whole genome shotgun (WGS) entry which is preliminary data.</text>
</comment>
<proteinExistence type="inferred from homology"/>
<evidence type="ECO:0000256" key="3">
    <source>
        <dbReference type="ARBA" id="ARBA00022475"/>
    </source>
</evidence>
<dbReference type="RefSeq" id="WP_259554208.1">
    <property type="nucleotide sequence ID" value="NZ_BAABHW010000007.1"/>
</dbReference>
<dbReference type="PANTHER" id="PTHR30151">
    <property type="entry name" value="ALKANE SULFONATE ABC TRANSPORTER-RELATED, MEMBRANE SUBUNIT"/>
    <property type="match status" value="1"/>
</dbReference>
<sequence length="283" mass="29872">MRAGLKALGARADRLRVPPEELVETGLVLLGRWLWRVGPGIIGVALFLGLWQLGNRAYGSFILPSPLETGRAILGVLSSPEGWGLIAGTVARVGLALGFAALFGVGLGLASGYARLLRGMLAPVSTILLGMPATAWVILTMIWFGPSHASIVFTIAMVTTPLLYIGTVDAVLTRDRRLEDMAAAFGAGPWRRFSNVALRQILATLAPVTGITLALGFKVAIMAELVANVAGLGGALATARAHMDIDRGLAYVALTVAALLAVEYGLIRPFQRRVGQWKRGGLI</sequence>
<dbReference type="Gene3D" id="1.10.3720.10">
    <property type="entry name" value="MetI-like"/>
    <property type="match status" value="1"/>
</dbReference>
<feature type="transmembrane region" description="Helical" evidence="7">
    <location>
        <begin position="248"/>
        <end position="267"/>
    </location>
</feature>
<feature type="transmembrane region" description="Helical" evidence="7">
    <location>
        <begin position="83"/>
        <end position="109"/>
    </location>
</feature>
<evidence type="ECO:0000313" key="9">
    <source>
        <dbReference type="EMBL" id="GAA5080796.1"/>
    </source>
</evidence>
<accession>A0ABP9LL53</accession>
<feature type="transmembrane region" description="Helical" evidence="7">
    <location>
        <begin position="121"/>
        <end position="144"/>
    </location>
</feature>
<feature type="domain" description="ABC transmembrane type-1" evidence="8">
    <location>
        <begin position="86"/>
        <end position="268"/>
    </location>
</feature>
<reference evidence="10" key="1">
    <citation type="journal article" date="2019" name="Int. J. Syst. Evol. Microbiol.">
        <title>The Global Catalogue of Microorganisms (GCM) 10K type strain sequencing project: providing services to taxonomists for standard genome sequencing and annotation.</title>
        <authorList>
            <consortium name="The Broad Institute Genomics Platform"/>
            <consortium name="The Broad Institute Genome Sequencing Center for Infectious Disease"/>
            <person name="Wu L."/>
            <person name="Ma J."/>
        </authorList>
    </citation>
    <scope>NUCLEOTIDE SEQUENCE [LARGE SCALE GENOMIC DNA]</scope>
    <source>
        <strain evidence="10">JCM 18015</strain>
    </source>
</reference>
<comment type="subcellular location">
    <subcellularLocation>
        <location evidence="1 7">Cell membrane</location>
        <topology evidence="1 7">Multi-pass membrane protein</topology>
    </subcellularLocation>
</comment>
<evidence type="ECO:0000256" key="5">
    <source>
        <dbReference type="ARBA" id="ARBA00022989"/>
    </source>
</evidence>
<evidence type="ECO:0000256" key="4">
    <source>
        <dbReference type="ARBA" id="ARBA00022692"/>
    </source>
</evidence>
<dbReference type="Pfam" id="PF00528">
    <property type="entry name" value="BPD_transp_1"/>
    <property type="match status" value="1"/>
</dbReference>
<feature type="transmembrane region" description="Helical" evidence="7">
    <location>
        <begin position="201"/>
        <end position="223"/>
    </location>
</feature>
<feature type="transmembrane region" description="Helical" evidence="7">
    <location>
        <begin position="150"/>
        <end position="172"/>
    </location>
</feature>
<evidence type="ECO:0000313" key="10">
    <source>
        <dbReference type="Proteomes" id="UP001499910"/>
    </source>
</evidence>
<evidence type="ECO:0000256" key="1">
    <source>
        <dbReference type="ARBA" id="ARBA00004651"/>
    </source>
</evidence>
<dbReference type="PROSITE" id="PS50928">
    <property type="entry name" value="ABC_TM1"/>
    <property type="match status" value="1"/>
</dbReference>
<keyword evidence="4 7" id="KW-0812">Transmembrane</keyword>
<gene>
    <name evidence="9" type="ORF">GCM10023209_34780</name>
</gene>
<dbReference type="SUPFAM" id="SSF161098">
    <property type="entry name" value="MetI-like"/>
    <property type="match status" value="1"/>
</dbReference>
<feature type="transmembrane region" description="Helical" evidence="7">
    <location>
        <begin position="33"/>
        <end position="53"/>
    </location>
</feature>
<dbReference type="PANTHER" id="PTHR30151:SF38">
    <property type="entry name" value="ALIPHATIC SULFONATES TRANSPORT PERMEASE PROTEIN SSUC-RELATED"/>
    <property type="match status" value="1"/>
</dbReference>
<evidence type="ECO:0000256" key="7">
    <source>
        <dbReference type="RuleBase" id="RU363032"/>
    </source>
</evidence>
<dbReference type="CDD" id="cd06261">
    <property type="entry name" value="TM_PBP2"/>
    <property type="match status" value="1"/>
</dbReference>
<dbReference type="EMBL" id="BAABHW010000007">
    <property type="protein sequence ID" value="GAA5080796.1"/>
    <property type="molecule type" value="Genomic_DNA"/>
</dbReference>
<evidence type="ECO:0000259" key="8">
    <source>
        <dbReference type="PROSITE" id="PS50928"/>
    </source>
</evidence>
<organism evidence="9 10">
    <name type="scientific">[Roseibacterium] beibuensis</name>
    <dbReference type="NCBI Taxonomy" id="1193142"/>
    <lineage>
        <taxon>Bacteria</taxon>
        <taxon>Pseudomonadati</taxon>
        <taxon>Pseudomonadota</taxon>
        <taxon>Alphaproteobacteria</taxon>
        <taxon>Rhodobacterales</taxon>
        <taxon>Roseobacteraceae</taxon>
        <taxon>Roseicyclus</taxon>
    </lineage>
</organism>
<dbReference type="InterPro" id="IPR000515">
    <property type="entry name" value="MetI-like"/>
</dbReference>
<protein>
    <submittedName>
        <fullName evidence="9">ABC transporter permease</fullName>
    </submittedName>
</protein>
<keyword evidence="2 7" id="KW-0813">Transport</keyword>
<dbReference type="Proteomes" id="UP001499910">
    <property type="component" value="Unassembled WGS sequence"/>
</dbReference>
<keyword evidence="6 7" id="KW-0472">Membrane</keyword>
<evidence type="ECO:0000256" key="2">
    <source>
        <dbReference type="ARBA" id="ARBA00022448"/>
    </source>
</evidence>
<evidence type="ECO:0000256" key="6">
    <source>
        <dbReference type="ARBA" id="ARBA00023136"/>
    </source>
</evidence>
<keyword evidence="10" id="KW-1185">Reference proteome</keyword>